<evidence type="ECO:0000256" key="1">
    <source>
        <dbReference type="ARBA" id="ARBA00009861"/>
    </source>
</evidence>
<keyword evidence="2" id="KW-0808">Transferase</keyword>
<dbReference type="EMBL" id="JAMSHJ010000004">
    <property type="protein sequence ID" value="KAI5420004.1"/>
    <property type="molecule type" value="Genomic_DNA"/>
</dbReference>
<evidence type="ECO:0000313" key="4">
    <source>
        <dbReference type="EMBL" id="KAI5420004.1"/>
    </source>
</evidence>
<name>A0A9D4XH50_PEA</name>
<dbReference type="Pfam" id="PF02458">
    <property type="entry name" value="Transferase"/>
    <property type="match status" value="2"/>
</dbReference>
<sequence length="147" mass="16685">MAIGLCNLHTILDAYSLSLFLKTWSSICNGLMEEICQPDFSISSSTFPPRNTSGVREGMENKNPISFVFTSWSNMGFKEMDFGWGKPLWIAQRGGTKETIPNTVVLMETWEGIEAWVTMAEKHLDDLKNDVEFHKFAKLNPNINFTI</sequence>
<comment type="similarity">
    <text evidence="1">Belongs to the plant acyltransferase family.</text>
</comment>
<dbReference type="PANTHER" id="PTHR31623">
    <property type="entry name" value="F21J9.9"/>
    <property type="match status" value="1"/>
</dbReference>
<gene>
    <name evidence="4" type="ORF">KIW84_043976</name>
</gene>
<proteinExistence type="inferred from homology"/>
<dbReference type="AlphaFoldDB" id="A0A9D4XH50"/>
<reference evidence="4 5" key="1">
    <citation type="journal article" date="2022" name="Nat. Genet.">
        <title>Improved pea reference genome and pan-genome highlight genomic features and evolutionary characteristics.</title>
        <authorList>
            <person name="Yang T."/>
            <person name="Liu R."/>
            <person name="Luo Y."/>
            <person name="Hu S."/>
            <person name="Wang D."/>
            <person name="Wang C."/>
            <person name="Pandey M.K."/>
            <person name="Ge S."/>
            <person name="Xu Q."/>
            <person name="Li N."/>
            <person name="Li G."/>
            <person name="Huang Y."/>
            <person name="Saxena R.K."/>
            <person name="Ji Y."/>
            <person name="Li M."/>
            <person name="Yan X."/>
            <person name="He Y."/>
            <person name="Liu Y."/>
            <person name="Wang X."/>
            <person name="Xiang C."/>
            <person name="Varshney R.K."/>
            <person name="Ding H."/>
            <person name="Gao S."/>
            <person name="Zong X."/>
        </authorList>
    </citation>
    <scope>NUCLEOTIDE SEQUENCE [LARGE SCALE GENOMIC DNA]</scope>
    <source>
        <strain evidence="4 5">cv. Zhongwan 6</strain>
    </source>
</reference>
<evidence type="ECO:0000256" key="3">
    <source>
        <dbReference type="ARBA" id="ARBA00023315"/>
    </source>
</evidence>
<dbReference type="PANTHER" id="PTHR31623:SF24">
    <property type="entry name" value="HXXXD-TYPE ACYL-TRANSFERASE FAMILY PROTEIN"/>
    <property type="match status" value="1"/>
</dbReference>
<accession>A0A9D4XH50</accession>
<comment type="caution">
    <text evidence="4">The sequence shown here is derived from an EMBL/GenBank/DDBJ whole genome shotgun (WGS) entry which is preliminary data.</text>
</comment>
<keyword evidence="3" id="KW-0012">Acyltransferase</keyword>
<dbReference type="Gramene" id="Psat04G0397600-T1">
    <property type="protein sequence ID" value="KAI5420004.1"/>
    <property type="gene ID" value="KIW84_043976"/>
</dbReference>
<dbReference type="InterPro" id="IPR023213">
    <property type="entry name" value="CAT-like_dom_sf"/>
</dbReference>
<protein>
    <submittedName>
        <fullName evidence="4">Uncharacterized protein</fullName>
    </submittedName>
</protein>
<dbReference type="Proteomes" id="UP001058974">
    <property type="component" value="Chromosome 4"/>
</dbReference>
<dbReference type="Gene3D" id="3.30.559.10">
    <property type="entry name" value="Chloramphenicol acetyltransferase-like domain"/>
    <property type="match status" value="1"/>
</dbReference>
<keyword evidence="5" id="KW-1185">Reference proteome</keyword>
<dbReference type="GO" id="GO:0016746">
    <property type="term" value="F:acyltransferase activity"/>
    <property type="evidence" value="ECO:0007669"/>
    <property type="project" value="UniProtKB-KW"/>
</dbReference>
<evidence type="ECO:0000256" key="2">
    <source>
        <dbReference type="ARBA" id="ARBA00022679"/>
    </source>
</evidence>
<organism evidence="4 5">
    <name type="scientific">Pisum sativum</name>
    <name type="common">Garden pea</name>
    <name type="synonym">Lathyrus oleraceus</name>
    <dbReference type="NCBI Taxonomy" id="3888"/>
    <lineage>
        <taxon>Eukaryota</taxon>
        <taxon>Viridiplantae</taxon>
        <taxon>Streptophyta</taxon>
        <taxon>Embryophyta</taxon>
        <taxon>Tracheophyta</taxon>
        <taxon>Spermatophyta</taxon>
        <taxon>Magnoliopsida</taxon>
        <taxon>eudicotyledons</taxon>
        <taxon>Gunneridae</taxon>
        <taxon>Pentapetalae</taxon>
        <taxon>rosids</taxon>
        <taxon>fabids</taxon>
        <taxon>Fabales</taxon>
        <taxon>Fabaceae</taxon>
        <taxon>Papilionoideae</taxon>
        <taxon>50 kb inversion clade</taxon>
        <taxon>NPAAA clade</taxon>
        <taxon>Hologalegina</taxon>
        <taxon>IRL clade</taxon>
        <taxon>Fabeae</taxon>
        <taxon>Lathyrus</taxon>
    </lineage>
</organism>
<evidence type="ECO:0000313" key="5">
    <source>
        <dbReference type="Proteomes" id="UP001058974"/>
    </source>
</evidence>